<comment type="caution">
    <text evidence="2">The sequence shown here is derived from an EMBL/GenBank/DDBJ whole genome shotgun (WGS) entry which is preliminary data.</text>
</comment>
<dbReference type="AlphaFoldDB" id="A0A1F6DGJ2"/>
<gene>
    <name evidence="2" type="ORF">A3C89_04205</name>
</gene>
<dbReference type="Proteomes" id="UP000178794">
    <property type="component" value="Unassembled WGS sequence"/>
</dbReference>
<protein>
    <submittedName>
        <fullName evidence="2">Uncharacterized protein</fullName>
    </submittedName>
</protein>
<keyword evidence="1" id="KW-0812">Transmembrane</keyword>
<name>A0A1F6DGJ2_9BACT</name>
<dbReference type="STRING" id="1798492.A3C89_04205"/>
<proteinExistence type="predicted"/>
<organism evidence="2 3">
    <name type="scientific">Candidatus Kaiserbacteria bacterium RIFCSPHIGHO2_02_FULL_50_50</name>
    <dbReference type="NCBI Taxonomy" id="1798492"/>
    <lineage>
        <taxon>Bacteria</taxon>
        <taxon>Candidatus Kaiseribacteriota</taxon>
    </lineage>
</organism>
<feature type="transmembrane region" description="Helical" evidence="1">
    <location>
        <begin position="79"/>
        <end position="97"/>
    </location>
</feature>
<keyword evidence="1" id="KW-0472">Membrane</keyword>
<sequence length="98" mass="10933">MSVISFLVIVFIAALPLVYHAFRYGATTELGVFTEDGTMIRLRWALPGVFAVWIVANLVLFFFAMVLPGDTPPDKMLHADAFLGTVFSPFLFLWSIFG</sequence>
<keyword evidence="1" id="KW-1133">Transmembrane helix</keyword>
<evidence type="ECO:0000313" key="3">
    <source>
        <dbReference type="Proteomes" id="UP000178794"/>
    </source>
</evidence>
<reference evidence="2 3" key="1">
    <citation type="journal article" date="2016" name="Nat. Commun.">
        <title>Thousands of microbial genomes shed light on interconnected biogeochemical processes in an aquifer system.</title>
        <authorList>
            <person name="Anantharaman K."/>
            <person name="Brown C.T."/>
            <person name="Hug L.A."/>
            <person name="Sharon I."/>
            <person name="Castelle C.J."/>
            <person name="Probst A.J."/>
            <person name="Thomas B.C."/>
            <person name="Singh A."/>
            <person name="Wilkins M.J."/>
            <person name="Karaoz U."/>
            <person name="Brodie E.L."/>
            <person name="Williams K.H."/>
            <person name="Hubbard S.S."/>
            <person name="Banfield J.F."/>
        </authorList>
    </citation>
    <scope>NUCLEOTIDE SEQUENCE [LARGE SCALE GENOMIC DNA]</scope>
</reference>
<accession>A0A1F6DGJ2</accession>
<evidence type="ECO:0000313" key="2">
    <source>
        <dbReference type="EMBL" id="OGG60554.1"/>
    </source>
</evidence>
<evidence type="ECO:0000256" key="1">
    <source>
        <dbReference type="SAM" id="Phobius"/>
    </source>
</evidence>
<dbReference type="EMBL" id="MFLF01000002">
    <property type="protein sequence ID" value="OGG60554.1"/>
    <property type="molecule type" value="Genomic_DNA"/>
</dbReference>
<feature type="transmembrane region" description="Helical" evidence="1">
    <location>
        <begin position="47"/>
        <end position="67"/>
    </location>
</feature>